<gene>
    <name evidence="3" type="ORF">DM01DRAFT_1312225</name>
</gene>
<dbReference type="EMBL" id="MCGT01000045">
    <property type="protein sequence ID" value="ORX44943.1"/>
    <property type="molecule type" value="Genomic_DNA"/>
</dbReference>
<dbReference type="Proteomes" id="UP000242146">
    <property type="component" value="Unassembled WGS sequence"/>
</dbReference>
<evidence type="ECO:0000256" key="1">
    <source>
        <dbReference type="SAM" id="MobiDB-lite"/>
    </source>
</evidence>
<dbReference type="AlphaFoldDB" id="A0A1X2G4Q6"/>
<evidence type="ECO:0000313" key="3">
    <source>
        <dbReference type="EMBL" id="ORX44943.1"/>
    </source>
</evidence>
<dbReference type="OrthoDB" id="2248794at2759"/>
<sequence length="520" mass="58609">MTTKKLFIDNACHLCNKCNFSQKAKLRRHLSESHLVSLPSGGKGSAAVAPPKTILVDNREDADTIAYACPSCTLYFESLEETKCHVNDRHLQQNPQPSTSPHDSQSGSQDTSGNGISSPSSSQITTDNLANSESYAREEQADLLHPSQLETNQFSPNYPAGQYYINDFDICSAFYHFQQSITTTKHSLLMESNVHHILAMSSILLIKPDRMHPDIVHVFGRENTRLLQEHVRCKFGFGYFGDQFDVELLQVLKNIVTKVRYQRMTRFDACLELWNMAKSASTVNRKIIKSITRLIDELPNEDISTEIKEQELCTRYLAPAFQPLLDDPENNVYFRWTGTTNDDAKALPKGSISTGRPDAMMSCLEGVNYKMTIGFAEVKPAAESDNNYSIAKDLICLGQFSKNAIDHSNLEACLSIQSVGRTTTFYLTKLMSDGLYFMMELATLTMPSSISNLTQYLIQLDDVVKVLTIFEQHCKVVSHDELEVFTTRKRPTSSDQNIQHVLSPTRDRKRPCSTRHNFVA</sequence>
<proteinExistence type="predicted"/>
<feature type="compositionally biased region" description="Polar residues" evidence="1">
    <location>
        <begin position="92"/>
        <end position="109"/>
    </location>
</feature>
<organism evidence="3 4">
    <name type="scientific">Hesseltinella vesiculosa</name>
    <dbReference type="NCBI Taxonomy" id="101127"/>
    <lineage>
        <taxon>Eukaryota</taxon>
        <taxon>Fungi</taxon>
        <taxon>Fungi incertae sedis</taxon>
        <taxon>Mucoromycota</taxon>
        <taxon>Mucoromycotina</taxon>
        <taxon>Mucoromycetes</taxon>
        <taxon>Mucorales</taxon>
        <taxon>Cunninghamellaceae</taxon>
        <taxon>Hesseltinella</taxon>
    </lineage>
</organism>
<name>A0A1X2G4Q6_9FUNG</name>
<comment type="caution">
    <text evidence="3">The sequence shown here is derived from an EMBL/GenBank/DDBJ whole genome shotgun (WGS) entry which is preliminary data.</text>
</comment>
<evidence type="ECO:0000313" key="4">
    <source>
        <dbReference type="Proteomes" id="UP000242146"/>
    </source>
</evidence>
<feature type="region of interest" description="Disordered" evidence="1">
    <location>
        <begin position="90"/>
        <end position="138"/>
    </location>
</feature>
<feature type="compositionally biased region" description="Low complexity" evidence="1">
    <location>
        <begin position="110"/>
        <end position="128"/>
    </location>
</feature>
<feature type="region of interest" description="Disordered" evidence="1">
    <location>
        <begin position="488"/>
        <end position="520"/>
    </location>
</feature>
<keyword evidence="4" id="KW-1185">Reference proteome</keyword>
<dbReference type="InterPro" id="IPR013087">
    <property type="entry name" value="Znf_C2H2_type"/>
</dbReference>
<dbReference type="PROSITE" id="PS00028">
    <property type="entry name" value="ZINC_FINGER_C2H2_1"/>
    <property type="match status" value="1"/>
</dbReference>
<protein>
    <recommendedName>
        <fullName evidence="2">C2H2-type domain-containing protein</fullName>
    </recommendedName>
</protein>
<feature type="compositionally biased region" description="Polar residues" evidence="1">
    <location>
        <begin position="493"/>
        <end position="502"/>
    </location>
</feature>
<evidence type="ECO:0000259" key="2">
    <source>
        <dbReference type="PROSITE" id="PS00028"/>
    </source>
</evidence>
<dbReference type="STRING" id="101127.A0A1X2G4Q6"/>
<accession>A0A1X2G4Q6</accession>
<feature type="domain" description="C2H2-type" evidence="2">
    <location>
        <begin position="69"/>
        <end position="90"/>
    </location>
</feature>
<reference evidence="3 4" key="1">
    <citation type="submission" date="2016-07" db="EMBL/GenBank/DDBJ databases">
        <title>Pervasive Adenine N6-methylation of Active Genes in Fungi.</title>
        <authorList>
            <consortium name="DOE Joint Genome Institute"/>
            <person name="Mondo S.J."/>
            <person name="Dannebaum R.O."/>
            <person name="Kuo R.C."/>
            <person name="Labutti K."/>
            <person name="Haridas S."/>
            <person name="Kuo A."/>
            <person name="Salamov A."/>
            <person name="Ahrendt S.R."/>
            <person name="Lipzen A."/>
            <person name="Sullivan W."/>
            <person name="Andreopoulos W.B."/>
            <person name="Clum A."/>
            <person name="Lindquist E."/>
            <person name="Daum C."/>
            <person name="Ramamoorthy G.K."/>
            <person name="Gryganskyi A."/>
            <person name="Culley D."/>
            <person name="Magnuson J.K."/>
            <person name="James T.Y."/>
            <person name="O'Malley M.A."/>
            <person name="Stajich J.E."/>
            <person name="Spatafora J.W."/>
            <person name="Visel A."/>
            <person name="Grigoriev I.V."/>
        </authorList>
    </citation>
    <scope>NUCLEOTIDE SEQUENCE [LARGE SCALE GENOMIC DNA]</scope>
    <source>
        <strain evidence="3 4">NRRL 3301</strain>
    </source>
</reference>